<dbReference type="GO" id="GO:0004715">
    <property type="term" value="F:non-membrane spanning protein tyrosine kinase activity"/>
    <property type="evidence" value="ECO:0007669"/>
    <property type="project" value="UniProtKB-EC"/>
</dbReference>
<sequence>MPAPTNSYRIIIDENPRSYVSEAYRTLRTNIEFSAISGRIQTIVVTSPEPSEGKSTTIVNLATAFAQEGKNVLIIDADLRKPTVHNYFSKSNRIGLSSLLAGQHALQQCIVDTHIDNLSLLCSGPIPPNPAEMLASNQMEQLLTDLKEKYDVILLDCPPALAVTDAQVLATKSDGVLFVLNCGRVKRDIAKKALERLGRVNARVLGVVLNNKERRKRDTSYYYYYGSESSK</sequence>
<dbReference type="Proteomes" id="UP000214746">
    <property type="component" value="Unassembled WGS sequence"/>
</dbReference>
<dbReference type="EC" id="2.7.10.2" evidence="2"/>
<dbReference type="PANTHER" id="PTHR32309">
    <property type="entry name" value="TYROSINE-PROTEIN KINASE"/>
    <property type="match status" value="1"/>
</dbReference>
<keyword evidence="4" id="KW-0547">Nucleotide-binding</keyword>
<dbReference type="EMBL" id="NHRJ02000007">
    <property type="protein sequence ID" value="PZE20480.1"/>
    <property type="molecule type" value="Genomic_DNA"/>
</dbReference>
<dbReference type="FunFam" id="3.40.50.300:FF:000527">
    <property type="entry name" value="Tyrosine-protein kinase etk"/>
    <property type="match status" value="1"/>
</dbReference>
<keyword evidence="6" id="KW-0067">ATP-binding</keyword>
<dbReference type="GO" id="GO:0042802">
    <property type="term" value="F:identical protein binding"/>
    <property type="evidence" value="ECO:0007669"/>
    <property type="project" value="UniProtKB-ARBA"/>
</dbReference>
<proteinExistence type="inferred from homology"/>
<evidence type="ECO:0000256" key="7">
    <source>
        <dbReference type="ARBA" id="ARBA00023137"/>
    </source>
</evidence>
<keyword evidence="11" id="KW-1185">Reference proteome</keyword>
<evidence type="ECO:0000256" key="2">
    <source>
        <dbReference type="ARBA" id="ARBA00011903"/>
    </source>
</evidence>
<dbReference type="NCBIfam" id="TIGR01007">
    <property type="entry name" value="eps_fam"/>
    <property type="match status" value="1"/>
</dbReference>
<dbReference type="CDD" id="cd05387">
    <property type="entry name" value="BY-kinase"/>
    <property type="match status" value="1"/>
</dbReference>
<dbReference type="GO" id="GO:0005524">
    <property type="term" value="F:ATP binding"/>
    <property type="evidence" value="ECO:0007669"/>
    <property type="project" value="UniProtKB-KW"/>
</dbReference>
<evidence type="ECO:0000256" key="1">
    <source>
        <dbReference type="ARBA" id="ARBA00007316"/>
    </source>
</evidence>
<dbReference type="RefSeq" id="WP_089200558.1">
    <property type="nucleotide sequence ID" value="NZ_NHRJ02000007.1"/>
</dbReference>
<evidence type="ECO:0000256" key="6">
    <source>
        <dbReference type="ARBA" id="ARBA00022840"/>
    </source>
</evidence>
<feature type="domain" description="AAA" evidence="9">
    <location>
        <begin position="51"/>
        <end position="185"/>
    </location>
</feature>
<dbReference type="InterPro" id="IPR050445">
    <property type="entry name" value="Bact_polysacc_biosynth/exp"/>
</dbReference>
<dbReference type="AlphaFoldDB" id="A0A2W1N9Z4"/>
<evidence type="ECO:0000256" key="5">
    <source>
        <dbReference type="ARBA" id="ARBA00022777"/>
    </source>
</evidence>
<keyword evidence="7" id="KW-0829">Tyrosine-protein kinase</keyword>
<keyword evidence="5" id="KW-0418">Kinase</keyword>
<comment type="similarity">
    <text evidence="1">Belongs to the CpsD/CapB family.</text>
</comment>
<dbReference type="InterPro" id="IPR027417">
    <property type="entry name" value="P-loop_NTPase"/>
</dbReference>
<comment type="catalytic activity">
    <reaction evidence="8">
        <text>L-tyrosyl-[protein] + ATP = O-phospho-L-tyrosyl-[protein] + ADP + H(+)</text>
        <dbReference type="Rhea" id="RHEA:10596"/>
        <dbReference type="Rhea" id="RHEA-COMP:10136"/>
        <dbReference type="Rhea" id="RHEA-COMP:20101"/>
        <dbReference type="ChEBI" id="CHEBI:15378"/>
        <dbReference type="ChEBI" id="CHEBI:30616"/>
        <dbReference type="ChEBI" id="CHEBI:46858"/>
        <dbReference type="ChEBI" id="CHEBI:61978"/>
        <dbReference type="ChEBI" id="CHEBI:456216"/>
        <dbReference type="EC" id="2.7.10.2"/>
    </reaction>
</comment>
<dbReference type="InterPro" id="IPR005702">
    <property type="entry name" value="Wzc-like_C"/>
</dbReference>
<evidence type="ECO:0000256" key="4">
    <source>
        <dbReference type="ARBA" id="ARBA00022741"/>
    </source>
</evidence>
<keyword evidence="3" id="KW-0808">Transferase</keyword>
<evidence type="ECO:0000313" key="11">
    <source>
        <dbReference type="Proteomes" id="UP000214746"/>
    </source>
</evidence>
<accession>A0A2W1N9Z4</accession>
<evidence type="ECO:0000256" key="3">
    <source>
        <dbReference type="ARBA" id="ARBA00022679"/>
    </source>
</evidence>
<comment type="caution">
    <text evidence="10">The sequence shown here is derived from an EMBL/GenBank/DDBJ whole genome shotgun (WGS) entry which is preliminary data.</text>
</comment>
<dbReference type="OrthoDB" id="9794577at2"/>
<organism evidence="10 11">
    <name type="scientific">Paenibacillus xerothermodurans</name>
    <dbReference type="NCBI Taxonomy" id="1977292"/>
    <lineage>
        <taxon>Bacteria</taxon>
        <taxon>Bacillati</taxon>
        <taxon>Bacillota</taxon>
        <taxon>Bacilli</taxon>
        <taxon>Bacillales</taxon>
        <taxon>Paenibacillaceae</taxon>
        <taxon>Paenibacillus</taxon>
    </lineage>
</organism>
<protein>
    <recommendedName>
        <fullName evidence="2">non-specific protein-tyrosine kinase</fullName>
        <ecNumber evidence="2">2.7.10.2</ecNumber>
    </recommendedName>
</protein>
<dbReference type="GO" id="GO:0005886">
    <property type="term" value="C:plasma membrane"/>
    <property type="evidence" value="ECO:0007669"/>
    <property type="project" value="TreeGrafter"/>
</dbReference>
<evidence type="ECO:0000256" key="8">
    <source>
        <dbReference type="ARBA" id="ARBA00051245"/>
    </source>
</evidence>
<dbReference type="SUPFAM" id="SSF52540">
    <property type="entry name" value="P-loop containing nucleoside triphosphate hydrolases"/>
    <property type="match status" value="1"/>
</dbReference>
<dbReference type="Pfam" id="PF13614">
    <property type="entry name" value="AAA_31"/>
    <property type="match status" value="1"/>
</dbReference>
<name>A0A2W1N9Z4_PAEXE</name>
<dbReference type="InterPro" id="IPR025669">
    <property type="entry name" value="AAA_dom"/>
</dbReference>
<dbReference type="Gene3D" id="3.40.50.300">
    <property type="entry name" value="P-loop containing nucleotide triphosphate hydrolases"/>
    <property type="match status" value="1"/>
</dbReference>
<dbReference type="PANTHER" id="PTHR32309:SF13">
    <property type="entry name" value="FERRIC ENTEROBACTIN TRANSPORT PROTEIN FEPE"/>
    <property type="match status" value="1"/>
</dbReference>
<evidence type="ECO:0000259" key="9">
    <source>
        <dbReference type="Pfam" id="PF13614"/>
    </source>
</evidence>
<reference evidence="10" key="1">
    <citation type="submission" date="2018-06" db="EMBL/GenBank/DDBJ databases">
        <title>Paenibacillus xerothermodurans sp. nov. an extremely dry heat resistant spore forming bacterium isolated from the soil of Cape Canaveral, Florida.</title>
        <authorList>
            <person name="Seuylemezian A."/>
            <person name="Kaur N."/>
            <person name="Patil P."/>
            <person name="Patil P."/>
            <person name="Mayilraj S."/>
            <person name="Vaishampayan P."/>
        </authorList>
    </citation>
    <scope>NUCLEOTIDE SEQUENCE [LARGE SCALE GENOMIC DNA]</scope>
    <source>
        <strain evidence="10">ATCC 27380</strain>
    </source>
</reference>
<gene>
    <name evidence="10" type="ORF">CBW46_013690</name>
</gene>
<evidence type="ECO:0000313" key="10">
    <source>
        <dbReference type="EMBL" id="PZE20480.1"/>
    </source>
</evidence>